<dbReference type="GO" id="GO:0006508">
    <property type="term" value="P:proteolysis"/>
    <property type="evidence" value="ECO:0007669"/>
    <property type="project" value="InterPro"/>
</dbReference>
<dbReference type="GO" id="GO:0004185">
    <property type="term" value="F:serine-type carboxypeptidase activity"/>
    <property type="evidence" value="ECO:0007669"/>
    <property type="project" value="InterPro"/>
</dbReference>
<dbReference type="Proteomes" id="UP000003835">
    <property type="component" value="Unassembled WGS sequence"/>
</dbReference>
<evidence type="ECO:0000256" key="3">
    <source>
        <dbReference type="SAM" id="MobiDB-lite"/>
    </source>
</evidence>
<dbReference type="RefSeq" id="WP_006102073.1">
    <property type="nucleotide sequence ID" value="NZ_DS989852.1"/>
</dbReference>
<evidence type="ECO:0000256" key="2">
    <source>
        <dbReference type="ARBA" id="ARBA00022801"/>
    </source>
</evidence>
<evidence type="ECO:0000256" key="1">
    <source>
        <dbReference type="ARBA" id="ARBA00006096"/>
    </source>
</evidence>
<dbReference type="Gene3D" id="3.40.710.10">
    <property type="entry name" value="DD-peptidase/beta-lactamase superfamily"/>
    <property type="match status" value="1"/>
</dbReference>
<dbReference type="eggNOG" id="COG2027">
    <property type="taxonomic scope" value="Bacteria"/>
</dbReference>
<reference evidence="5 6" key="1">
    <citation type="submission" date="2008-07" db="EMBL/GenBank/DDBJ databases">
        <authorList>
            <person name="Tandeau de Marsac N."/>
            <person name="Ferriera S."/>
            <person name="Johnson J."/>
            <person name="Kravitz S."/>
            <person name="Beeson K."/>
            <person name="Sutton G."/>
            <person name="Rogers Y.-H."/>
            <person name="Friedman R."/>
            <person name="Frazier M."/>
            <person name="Venter J.C."/>
        </authorList>
    </citation>
    <scope>NUCLEOTIDE SEQUENCE [LARGE SCALE GENOMIC DNA]</scope>
    <source>
        <strain evidence="5 6">PCC 7420</strain>
    </source>
</reference>
<keyword evidence="2" id="KW-0378">Hydrolase</keyword>
<feature type="region of interest" description="Disordered" evidence="3">
    <location>
        <begin position="24"/>
        <end position="46"/>
    </location>
</feature>
<feature type="signal peptide" evidence="4">
    <location>
        <begin position="1"/>
        <end position="20"/>
    </location>
</feature>
<dbReference type="PANTHER" id="PTHR30023">
    <property type="entry name" value="D-ALANYL-D-ALANINE CARBOXYPEPTIDASE"/>
    <property type="match status" value="1"/>
</dbReference>
<dbReference type="AlphaFoldDB" id="B4VTW2"/>
<evidence type="ECO:0000313" key="6">
    <source>
        <dbReference type="Proteomes" id="UP000003835"/>
    </source>
</evidence>
<sequence>MLKPLSLTTALSLTLLTVIAGCSPQSNPSQPSANENEIDSVSVADSPAEAELAQKPVVPSLASPDNPNPAIQAQIEQYMNGLAAKGFAKENHGIWIQAGDTLLANYQGTVPLPAASITKVATSLAALQTFGPDHQFITLIGATGAVENGVLQGDLVIEGGDDPFFVWEEAIALGNLLNQMGIQQVAGNLIITGKFYMNFEFEPLTSGTLLRQGLNSQLWTPAAQTQYQTLPPDTPKPQVAIAGSVQVSPTPPSNVQPLIRHYSFPLAELIKKMNQYSNNKMADMLANSVGGANVVAQQAAAAAGVPQAEITLVNGSGLSDQNKISPRAASGLFLAIARYLQPYNMSLGDVLAVVGQDEGILNERPLPPFAIVKSGSLNNVSALGGALPTQQQGIIWFSTMNMGYNLEGFRAQQEALLQSFMSQWGAVQSLPEPLQPNPERASKTSSNEIVNEL</sequence>
<name>B4VTW2_9CYAN</name>
<dbReference type="OrthoDB" id="9802627at2"/>
<gene>
    <name evidence="5" type="ORF">MC7420_6218</name>
</gene>
<keyword evidence="5" id="KW-0645">Protease</keyword>
<dbReference type="PANTHER" id="PTHR30023:SF0">
    <property type="entry name" value="PENICILLIN-SENSITIVE CARBOXYPEPTIDASE A"/>
    <property type="match status" value="1"/>
</dbReference>
<protein>
    <submittedName>
        <fullName evidence="5">D-Ala-D-Ala carboxypeptidase 3 (S13) family</fullName>
    </submittedName>
</protein>
<feature type="compositionally biased region" description="Low complexity" evidence="3">
    <location>
        <begin position="24"/>
        <end position="35"/>
    </location>
</feature>
<evidence type="ECO:0000256" key="4">
    <source>
        <dbReference type="SAM" id="SignalP"/>
    </source>
</evidence>
<dbReference type="InterPro" id="IPR000667">
    <property type="entry name" value="Peptidase_S13"/>
</dbReference>
<dbReference type="SUPFAM" id="SSF56601">
    <property type="entry name" value="beta-lactamase/transpeptidase-like"/>
    <property type="match status" value="1"/>
</dbReference>
<keyword evidence="6" id="KW-1185">Reference proteome</keyword>
<feature type="region of interest" description="Disordered" evidence="3">
    <location>
        <begin position="431"/>
        <end position="453"/>
    </location>
</feature>
<evidence type="ECO:0000313" key="5">
    <source>
        <dbReference type="EMBL" id="EDX74740.1"/>
    </source>
</evidence>
<dbReference type="EMBL" id="DS989852">
    <property type="protein sequence ID" value="EDX74740.1"/>
    <property type="molecule type" value="Genomic_DNA"/>
</dbReference>
<keyword evidence="4" id="KW-0732">Signal</keyword>
<dbReference type="HOGENOM" id="CLU_047821_0_0_3"/>
<accession>B4VTW2</accession>
<proteinExistence type="inferred from homology"/>
<feature type="compositionally biased region" description="Polar residues" evidence="3">
    <location>
        <begin position="443"/>
        <end position="453"/>
    </location>
</feature>
<dbReference type="PRINTS" id="PR00922">
    <property type="entry name" value="DADACBPTASE3"/>
</dbReference>
<dbReference type="GO" id="GO:0000270">
    <property type="term" value="P:peptidoglycan metabolic process"/>
    <property type="evidence" value="ECO:0007669"/>
    <property type="project" value="TreeGrafter"/>
</dbReference>
<feature type="chain" id="PRO_5002825721" evidence="4">
    <location>
        <begin position="21"/>
        <end position="453"/>
    </location>
</feature>
<dbReference type="STRING" id="118168.MC7420_6218"/>
<dbReference type="InterPro" id="IPR012338">
    <property type="entry name" value="Beta-lactam/transpept-like"/>
</dbReference>
<dbReference type="Gene3D" id="3.50.80.20">
    <property type="entry name" value="D-Ala-D-Ala carboxypeptidase C, peptidase S13"/>
    <property type="match status" value="1"/>
</dbReference>
<organism evidence="5 6">
    <name type="scientific">Coleofasciculus chthonoplastes PCC 7420</name>
    <dbReference type="NCBI Taxonomy" id="118168"/>
    <lineage>
        <taxon>Bacteria</taxon>
        <taxon>Bacillati</taxon>
        <taxon>Cyanobacteriota</taxon>
        <taxon>Cyanophyceae</taxon>
        <taxon>Coleofasciculales</taxon>
        <taxon>Coleofasciculaceae</taxon>
        <taxon>Coleofasciculus</taxon>
    </lineage>
</organism>
<dbReference type="Pfam" id="PF02113">
    <property type="entry name" value="Peptidase_S13"/>
    <property type="match status" value="2"/>
</dbReference>
<dbReference type="PROSITE" id="PS51257">
    <property type="entry name" value="PROKAR_LIPOPROTEIN"/>
    <property type="match status" value="1"/>
</dbReference>
<comment type="similarity">
    <text evidence="1">Belongs to the peptidase S13 family.</text>
</comment>
<keyword evidence="5" id="KW-0121">Carboxypeptidase</keyword>